<dbReference type="Proteomes" id="UP000753724">
    <property type="component" value="Unassembled WGS sequence"/>
</dbReference>
<comment type="caution">
    <text evidence="1">The sequence shown here is derived from an EMBL/GenBank/DDBJ whole genome shotgun (WGS) entry which is preliminary data.</text>
</comment>
<gene>
    <name evidence="1" type="ORF">GTZ99_13435</name>
</gene>
<dbReference type="EMBL" id="JAAAPO010000005">
    <property type="protein sequence ID" value="NBC37552.1"/>
    <property type="molecule type" value="Genomic_DNA"/>
</dbReference>
<accession>A0ABW9XG72</accession>
<organism evidence="1 2">
    <name type="scientific">Novosphingobium ovatum</name>
    <dbReference type="NCBI Taxonomy" id="1908523"/>
    <lineage>
        <taxon>Bacteria</taxon>
        <taxon>Pseudomonadati</taxon>
        <taxon>Pseudomonadota</taxon>
        <taxon>Alphaproteobacteria</taxon>
        <taxon>Sphingomonadales</taxon>
        <taxon>Sphingomonadaceae</taxon>
        <taxon>Novosphingobium</taxon>
    </lineage>
</organism>
<name>A0ABW9XG72_9SPHN</name>
<evidence type="ECO:0000313" key="2">
    <source>
        <dbReference type="Proteomes" id="UP000753724"/>
    </source>
</evidence>
<sequence>MDHTAAPRRRRRVPTFTPVPTRARADGWTPARQAGFIAALHITGRVDKAAAAVGLSRQSAYRLRERADADSFAAAWDAILYNHGQPLPRKVTQTELFQRVQNGVLRPVVHAGRHCLTLCLQDNKALMMLIRHFARAGAGAPDERLG</sequence>
<evidence type="ECO:0000313" key="1">
    <source>
        <dbReference type="EMBL" id="NBC37552.1"/>
    </source>
</evidence>
<dbReference type="RefSeq" id="WP_161719704.1">
    <property type="nucleotide sequence ID" value="NZ_JAAAPO010000005.1"/>
</dbReference>
<proteinExistence type="predicted"/>
<protein>
    <submittedName>
        <fullName evidence="1">Uncharacterized protein</fullName>
    </submittedName>
</protein>
<reference evidence="2" key="1">
    <citation type="submission" date="2020-01" db="EMBL/GenBank/DDBJ databases">
        <title>Sphingomonas sp. strain CSW-10.</title>
        <authorList>
            <person name="Chen W.-M."/>
        </authorList>
    </citation>
    <scope>NUCLEOTIDE SEQUENCE [LARGE SCALE GENOMIC DNA]</scope>
    <source>
        <strain evidence="2">FSY-8</strain>
    </source>
</reference>
<keyword evidence="2" id="KW-1185">Reference proteome</keyword>